<dbReference type="Pfam" id="PF05135">
    <property type="entry name" value="Phage_connect_1"/>
    <property type="match status" value="1"/>
</dbReference>
<dbReference type="EMBL" id="LR796577">
    <property type="protein sequence ID" value="CAB4152710.1"/>
    <property type="molecule type" value="Genomic_DNA"/>
</dbReference>
<dbReference type="CDD" id="cd08054">
    <property type="entry name" value="gp6"/>
    <property type="match status" value="1"/>
</dbReference>
<gene>
    <name evidence="1" type="ORF">UFOVP613_29</name>
</gene>
<dbReference type="InterPro" id="IPR021146">
    <property type="entry name" value="Phage_gp6-like_head-tail"/>
</dbReference>
<name>A0A6J5N680_9CAUD</name>
<proteinExistence type="predicted"/>
<evidence type="ECO:0000313" key="1">
    <source>
        <dbReference type="EMBL" id="CAB4152710.1"/>
    </source>
</evidence>
<organism evidence="1">
    <name type="scientific">uncultured Caudovirales phage</name>
    <dbReference type="NCBI Taxonomy" id="2100421"/>
    <lineage>
        <taxon>Viruses</taxon>
        <taxon>Duplodnaviria</taxon>
        <taxon>Heunggongvirae</taxon>
        <taxon>Uroviricota</taxon>
        <taxon>Caudoviricetes</taxon>
        <taxon>Peduoviridae</taxon>
        <taxon>Maltschvirus</taxon>
        <taxon>Maltschvirus maltsch</taxon>
    </lineage>
</organism>
<dbReference type="Gene3D" id="1.10.3230.30">
    <property type="entry name" value="Phage gp6-like head-tail connector protein"/>
    <property type="match status" value="1"/>
</dbReference>
<reference evidence="1" key="1">
    <citation type="submission" date="2020-04" db="EMBL/GenBank/DDBJ databases">
        <authorList>
            <person name="Chiriac C."/>
            <person name="Salcher M."/>
            <person name="Ghai R."/>
            <person name="Kavagutti S V."/>
        </authorList>
    </citation>
    <scope>NUCLEOTIDE SEQUENCE</scope>
</reference>
<protein>
    <submittedName>
        <fullName evidence="1">Gp6 domain containing protein</fullName>
    </submittedName>
</protein>
<sequence length="201" mass="21739">MAITNGYCTLAEAKSALGITDSADDTLVEGLVTAASRLVDGYTERFFFSQTQTRYFTAQDAFNCPVSDLVSVTTLATDDSADDSYDQIWAATDYQLDPANAALESPPRPYQLLTSPMWSSRIFPEVVPQGVKVIGVWGWSAVPEAIKQATILLTTTLYASRGAPFGVLGTSDGAVFRLSSRLHPAAVALMEPYRRRTGVAR</sequence>
<accession>A0A6J5N680</accession>